<dbReference type="Pfam" id="PF07669">
    <property type="entry name" value="Eco57I"/>
    <property type="match status" value="1"/>
</dbReference>
<dbReference type="Gene3D" id="3.40.50.150">
    <property type="entry name" value="Vaccinia Virus protein VP39"/>
    <property type="match status" value="1"/>
</dbReference>
<keyword evidence="9" id="KW-1185">Reference proteome</keyword>
<organism evidence="8 9">
    <name type="scientific">Desulfosudis oleivorans (strain DSM 6200 / JCM 39069 / Hxd3)</name>
    <name type="common">Desulfococcus oleovorans</name>
    <dbReference type="NCBI Taxonomy" id="96561"/>
    <lineage>
        <taxon>Bacteria</taxon>
        <taxon>Pseudomonadati</taxon>
        <taxon>Thermodesulfobacteriota</taxon>
        <taxon>Desulfobacteria</taxon>
        <taxon>Desulfobacterales</taxon>
        <taxon>Desulfosudaceae</taxon>
        <taxon>Desulfosudis</taxon>
    </lineage>
</organism>
<dbReference type="GO" id="GO:0009007">
    <property type="term" value="F:site-specific DNA-methyltransferase (adenine-specific) activity"/>
    <property type="evidence" value="ECO:0007669"/>
    <property type="project" value="UniProtKB-EC"/>
</dbReference>
<evidence type="ECO:0000256" key="6">
    <source>
        <dbReference type="ARBA" id="ARBA00047942"/>
    </source>
</evidence>
<dbReference type="PRINTS" id="PR00507">
    <property type="entry name" value="N12N6MTFRASE"/>
</dbReference>
<evidence type="ECO:0000256" key="3">
    <source>
        <dbReference type="ARBA" id="ARBA00022603"/>
    </source>
</evidence>
<evidence type="ECO:0000313" key="9">
    <source>
        <dbReference type="Proteomes" id="UP000008561"/>
    </source>
</evidence>
<dbReference type="EMBL" id="CP000859">
    <property type="protein sequence ID" value="ABW68893.1"/>
    <property type="molecule type" value="Genomic_DNA"/>
</dbReference>
<dbReference type="PANTHER" id="PTHR33841">
    <property type="entry name" value="DNA METHYLTRANSFERASE YEEA-RELATED"/>
    <property type="match status" value="1"/>
</dbReference>
<name>A8ZZM1_DESOH</name>
<dbReference type="RefSeq" id="WP_012176504.1">
    <property type="nucleotide sequence ID" value="NC_009943.1"/>
</dbReference>
<evidence type="ECO:0000256" key="5">
    <source>
        <dbReference type="ARBA" id="ARBA00022691"/>
    </source>
</evidence>
<evidence type="ECO:0000256" key="1">
    <source>
        <dbReference type="ARBA" id="ARBA00006594"/>
    </source>
</evidence>
<dbReference type="STRING" id="96561.Dole_3090"/>
<dbReference type="SUPFAM" id="SSF53335">
    <property type="entry name" value="S-adenosyl-L-methionine-dependent methyltransferases"/>
    <property type="match status" value="1"/>
</dbReference>
<dbReference type="EC" id="2.1.1.72" evidence="2"/>
<keyword evidence="4 8" id="KW-0808">Transferase</keyword>
<evidence type="ECO:0000256" key="2">
    <source>
        <dbReference type="ARBA" id="ARBA00011900"/>
    </source>
</evidence>
<dbReference type="Proteomes" id="UP000008561">
    <property type="component" value="Chromosome"/>
</dbReference>
<dbReference type="KEGG" id="dol:Dole_3090"/>
<dbReference type="GO" id="GO:0032259">
    <property type="term" value="P:methylation"/>
    <property type="evidence" value="ECO:0007669"/>
    <property type="project" value="UniProtKB-KW"/>
</dbReference>
<sequence length="527" mass="60206">MKKLTEKACPAIEIFIIFCFSFYHQNRHTGDKHLLAQVEHTRRTASRLADPQQKSRLGQFFTPASIACFMAELFVPNRRKNCILLDAGAGVGSLSAAFLDRWVDGEFDYKHIELHAFEIDETLHPYLRQTFELYKKKPTITSTIRSDDFIIAACDWLENNLFARPLPKYTHAILNPPYKKIRSNSEHRLALRRVGIETVNLYSAFVALSLALLDDHGQLVAIIPRSFCNGLYYRPFREYLLKKAAIRHLHLFTSRSKAFKDDNVLQENIIIHLERGGMQGPVKVSTSTDHSFNDLTVQEHPFDRIVFVNDQERFIHVPTALNQNIVERCPMVCWSLDDIGLTVSTGPVVDFRVKAHLREMPGVGTAPLLYPGHFSDSGTEWPKAGKKPNAILCNSDTKKWLYPNGFYCLVRRFSSKEEKRRVVASVIEPSLFGDAPLIGIENHLNVFHENRQGLQKVLAYGLAVFLNTTAVDEQFRCFNGHTQVNATDLKTIRYPSRKILTVIGEWAIRQPALTQEKIDNYFETLTT</sequence>
<dbReference type="OrthoDB" id="9761012at2"/>
<dbReference type="AlphaFoldDB" id="A8ZZM1"/>
<dbReference type="REBASE" id="16484">
    <property type="entry name" value="M.DolHORF3090P"/>
</dbReference>
<comment type="similarity">
    <text evidence="1">Belongs to the N(4)/N(6)-methyltransferase family.</text>
</comment>
<evidence type="ECO:0000313" key="8">
    <source>
        <dbReference type="EMBL" id="ABW68893.1"/>
    </source>
</evidence>
<dbReference type="InterPro" id="IPR011639">
    <property type="entry name" value="MethylTrfase_TaqI-like_dom"/>
</dbReference>
<reference evidence="8 9" key="1">
    <citation type="submission" date="2007-10" db="EMBL/GenBank/DDBJ databases">
        <title>Complete sequence of Desulfococcus oleovorans Hxd3.</title>
        <authorList>
            <consortium name="US DOE Joint Genome Institute"/>
            <person name="Copeland A."/>
            <person name="Lucas S."/>
            <person name="Lapidus A."/>
            <person name="Barry K."/>
            <person name="Glavina del Rio T."/>
            <person name="Dalin E."/>
            <person name="Tice H."/>
            <person name="Pitluck S."/>
            <person name="Kiss H."/>
            <person name="Brettin T."/>
            <person name="Bruce D."/>
            <person name="Detter J.C."/>
            <person name="Han C."/>
            <person name="Schmutz J."/>
            <person name="Larimer F."/>
            <person name="Land M."/>
            <person name="Hauser L."/>
            <person name="Kyrpides N."/>
            <person name="Kim E."/>
            <person name="Wawrik B."/>
            <person name="Richardson P."/>
        </authorList>
    </citation>
    <scope>NUCLEOTIDE SEQUENCE [LARGE SCALE GENOMIC DNA]</scope>
    <source>
        <strain evidence="9">DSM 6200 / JCM 39069 / Hxd3</strain>
    </source>
</reference>
<dbReference type="HOGENOM" id="CLU_025185_0_0_7"/>
<keyword evidence="3 8" id="KW-0489">Methyltransferase</keyword>
<accession>A8ZZM1</accession>
<keyword evidence="5" id="KW-0949">S-adenosyl-L-methionine</keyword>
<dbReference type="PANTHER" id="PTHR33841:SF5">
    <property type="entry name" value="DNA METHYLASE (MODIFICATION METHYLASE) (METHYLTRANSFERASE)-RELATED"/>
    <property type="match status" value="1"/>
</dbReference>
<protein>
    <recommendedName>
        <fullName evidence="2">site-specific DNA-methyltransferase (adenine-specific)</fullName>
        <ecNumber evidence="2">2.1.1.72</ecNumber>
    </recommendedName>
</protein>
<dbReference type="GO" id="GO:0006304">
    <property type="term" value="P:DNA modification"/>
    <property type="evidence" value="ECO:0007669"/>
    <property type="project" value="InterPro"/>
</dbReference>
<dbReference type="eggNOG" id="COG0827">
    <property type="taxonomic scope" value="Bacteria"/>
</dbReference>
<dbReference type="InterPro" id="IPR050953">
    <property type="entry name" value="N4_N6_ade-DNA_methylase"/>
</dbReference>
<proteinExistence type="inferred from homology"/>
<comment type="catalytic activity">
    <reaction evidence="6">
        <text>a 2'-deoxyadenosine in DNA + S-adenosyl-L-methionine = an N(6)-methyl-2'-deoxyadenosine in DNA + S-adenosyl-L-homocysteine + H(+)</text>
        <dbReference type="Rhea" id="RHEA:15197"/>
        <dbReference type="Rhea" id="RHEA-COMP:12418"/>
        <dbReference type="Rhea" id="RHEA-COMP:12419"/>
        <dbReference type="ChEBI" id="CHEBI:15378"/>
        <dbReference type="ChEBI" id="CHEBI:57856"/>
        <dbReference type="ChEBI" id="CHEBI:59789"/>
        <dbReference type="ChEBI" id="CHEBI:90615"/>
        <dbReference type="ChEBI" id="CHEBI:90616"/>
        <dbReference type="EC" id="2.1.1.72"/>
    </reaction>
</comment>
<evidence type="ECO:0000259" key="7">
    <source>
        <dbReference type="Pfam" id="PF07669"/>
    </source>
</evidence>
<gene>
    <name evidence="8" type="ordered locus">Dole_3090</name>
</gene>
<feature type="domain" description="Type II methyltransferase M.TaqI-like" evidence="7">
    <location>
        <begin position="172"/>
        <end position="259"/>
    </location>
</feature>
<dbReference type="InterPro" id="IPR029063">
    <property type="entry name" value="SAM-dependent_MTases_sf"/>
</dbReference>
<evidence type="ECO:0000256" key="4">
    <source>
        <dbReference type="ARBA" id="ARBA00022679"/>
    </source>
</evidence>